<protein>
    <submittedName>
        <fullName evidence="1">Uncharacterized protein</fullName>
    </submittedName>
</protein>
<dbReference type="Proteomes" id="UP001501074">
    <property type="component" value="Unassembled WGS sequence"/>
</dbReference>
<dbReference type="Pfam" id="PF19369">
    <property type="entry name" value="DUF5944"/>
    <property type="match status" value="1"/>
</dbReference>
<proteinExistence type="predicted"/>
<accession>A0ABP7AUA2</accession>
<gene>
    <name evidence="1" type="ORF">GCM10022223_69830</name>
</gene>
<dbReference type="RefSeq" id="WP_231485499.1">
    <property type="nucleotide sequence ID" value="NZ_BAAAZO010000014.1"/>
</dbReference>
<organism evidence="1 2">
    <name type="scientific">Kineosporia mesophila</name>
    <dbReference type="NCBI Taxonomy" id="566012"/>
    <lineage>
        <taxon>Bacteria</taxon>
        <taxon>Bacillati</taxon>
        <taxon>Actinomycetota</taxon>
        <taxon>Actinomycetes</taxon>
        <taxon>Kineosporiales</taxon>
        <taxon>Kineosporiaceae</taxon>
        <taxon>Kineosporia</taxon>
    </lineage>
</organism>
<evidence type="ECO:0000313" key="1">
    <source>
        <dbReference type="EMBL" id="GAA3640632.1"/>
    </source>
</evidence>
<dbReference type="EMBL" id="BAAAZO010000014">
    <property type="protein sequence ID" value="GAA3640632.1"/>
    <property type="molecule type" value="Genomic_DNA"/>
</dbReference>
<comment type="caution">
    <text evidence="1">The sequence shown here is derived from an EMBL/GenBank/DDBJ whole genome shotgun (WGS) entry which is preliminary data.</text>
</comment>
<reference evidence="2" key="1">
    <citation type="journal article" date="2019" name="Int. J. Syst. Evol. Microbiol.">
        <title>The Global Catalogue of Microorganisms (GCM) 10K type strain sequencing project: providing services to taxonomists for standard genome sequencing and annotation.</title>
        <authorList>
            <consortium name="The Broad Institute Genomics Platform"/>
            <consortium name="The Broad Institute Genome Sequencing Center for Infectious Disease"/>
            <person name="Wu L."/>
            <person name="Ma J."/>
        </authorList>
    </citation>
    <scope>NUCLEOTIDE SEQUENCE [LARGE SCALE GENOMIC DNA]</scope>
    <source>
        <strain evidence="2">JCM 16902</strain>
    </source>
</reference>
<sequence length="257" mass="28337">MTYLAPRQVVDTVFGREFDDTDDLSEAFARNVTSELLAGTTTEIDFRAEVIGDSGLKVFVRSITQGLVGEATISHRFYFIDREEIRTRLHQVSAEHPEAETELLVLLPDGVDRDYFHAAVHDSHDRLLAVQAVVYDRQGHHTRYPFRSALVSDIRAVCADTSVVTSGTDSPQARFTLDTEPQERDREITVLWESMGLILRYPVALPAGQTQVVVGVSLGPDGPLATGDWVLIAVDENEGFITQALFVMSPAASHVPG</sequence>
<dbReference type="InterPro" id="IPR045988">
    <property type="entry name" value="DUF5944"/>
</dbReference>
<evidence type="ECO:0000313" key="2">
    <source>
        <dbReference type="Proteomes" id="UP001501074"/>
    </source>
</evidence>
<keyword evidence="2" id="KW-1185">Reference proteome</keyword>
<name>A0ABP7AUA2_9ACTN</name>